<evidence type="ECO:0000259" key="5">
    <source>
        <dbReference type="SMART" id="SM01340"/>
    </source>
</evidence>
<gene>
    <name evidence="6" type="ORF">AAG570_014019</name>
</gene>
<dbReference type="InterPro" id="IPR042121">
    <property type="entry name" value="MutL_C_regsub"/>
</dbReference>
<evidence type="ECO:0008006" key="8">
    <source>
        <dbReference type="Google" id="ProtNLM"/>
    </source>
</evidence>
<name>A0ABD0Y5H4_9HEMI</name>
<feature type="domain" description="MutL C-terminal dimerisation" evidence="4">
    <location>
        <begin position="470"/>
        <end position="609"/>
    </location>
</feature>
<dbReference type="SUPFAM" id="SSF54211">
    <property type="entry name" value="Ribosomal protein S5 domain 2-like"/>
    <property type="match status" value="1"/>
</dbReference>
<dbReference type="HAMAP" id="MF_00149">
    <property type="entry name" value="DNA_mis_repair"/>
    <property type="match status" value="1"/>
</dbReference>
<keyword evidence="7" id="KW-1185">Reference proteome</keyword>
<dbReference type="InterPro" id="IPR002099">
    <property type="entry name" value="MutL/Mlh/PMS"/>
</dbReference>
<protein>
    <recommendedName>
        <fullName evidence="8">DNA mismatch repair protein MutL</fullName>
    </recommendedName>
</protein>
<evidence type="ECO:0000313" key="6">
    <source>
        <dbReference type="EMBL" id="KAL1109998.1"/>
    </source>
</evidence>
<dbReference type="Proteomes" id="UP001558652">
    <property type="component" value="Unassembled WGS sequence"/>
</dbReference>
<dbReference type="CDD" id="cd16926">
    <property type="entry name" value="HATPase_MutL-MLH-PMS-like"/>
    <property type="match status" value="1"/>
</dbReference>
<evidence type="ECO:0000256" key="1">
    <source>
        <dbReference type="ARBA" id="ARBA00006082"/>
    </source>
</evidence>
<sequence>MNYEIIILDSHTASKIAAGEVVERPLNAVKELLENSLDAGASKIILELVSGGTELIRVTDDGKGIKPDDLHRCLERFATSKASCVEDVYNISTYGFRGEALAAISAVSDFTIKSARSGFEPSQLRSHFGKVSAVIPAAIDAGTQISVENIFENLPVRKKFLKGQRSNEQEILKFVKQLSFHNSDVQFIVSYDGKEVYRTYPGDSMLDIAKKVFAEDRLVYVEDECAHSDSGVVRVRLCASNPAVQRKRRDGILIGVNGRVIKDHALTQAVVQAYHRNIPQGMYPYALVDISISPSLVDVNIHPAKAEVRFQLPSLIFSAVQRTAGQAIEKFNVGRYDLEPERCYTDDGYLEDRRRREEKISTDGGASVSKADACLAPTSSKPQAKAEEFVHAQNLQDGGRESFTRTVDISASIHSERGLSGGMKHSFYDITKELSTFEDTGVVAYAKHKNPVSEEREGSTFTQPDTGHRVVGQISRTYIICESPTGDLVIIDQHVAHERVLYEKYTAERLNTVASVTLFEPVVLELEADEYDFLMSVAADIERFGYRFELFGGSSVKINMVPADTLKKDAKTEFTGILHDSMELRKSHSTDCAIVTMSCRNAVKAGDLLSVYEMQHLVDKLFMTNNPYTCPHGRPIVYSMKAGELAKKFQR</sequence>
<dbReference type="InterPro" id="IPR014721">
    <property type="entry name" value="Ribsml_uS5_D2-typ_fold_subgr"/>
</dbReference>
<dbReference type="CDD" id="cd00782">
    <property type="entry name" value="MutL_Trans"/>
    <property type="match status" value="1"/>
</dbReference>
<dbReference type="InterPro" id="IPR014790">
    <property type="entry name" value="MutL_C"/>
</dbReference>
<dbReference type="PROSITE" id="PS00058">
    <property type="entry name" value="DNA_MISMATCH_REPAIR_1"/>
    <property type="match status" value="1"/>
</dbReference>
<proteinExistence type="inferred from homology"/>
<dbReference type="InterPro" id="IPR042120">
    <property type="entry name" value="MutL_C_dimsub"/>
</dbReference>
<keyword evidence="3" id="KW-0234">DNA repair</keyword>
<dbReference type="InterPro" id="IPR020568">
    <property type="entry name" value="Ribosomal_Su5_D2-typ_SF"/>
</dbReference>
<dbReference type="Pfam" id="PF01119">
    <property type="entry name" value="DNA_mis_repair"/>
    <property type="match status" value="1"/>
</dbReference>
<dbReference type="InterPro" id="IPR037198">
    <property type="entry name" value="MutL_C_sf"/>
</dbReference>
<feature type="domain" description="DNA mismatch repair protein S5" evidence="5">
    <location>
        <begin position="205"/>
        <end position="329"/>
    </location>
</feature>
<evidence type="ECO:0000256" key="3">
    <source>
        <dbReference type="ARBA" id="ARBA00023204"/>
    </source>
</evidence>
<evidence type="ECO:0000256" key="2">
    <source>
        <dbReference type="ARBA" id="ARBA00022763"/>
    </source>
</evidence>
<dbReference type="EMBL" id="JBFDAA010000048">
    <property type="protein sequence ID" value="KAL1109998.1"/>
    <property type="molecule type" value="Genomic_DNA"/>
</dbReference>
<accession>A0ABD0Y5H4</accession>
<dbReference type="Gene3D" id="3.30.565.10">
    <property type="entry name" value="Histidine kinase-like ATPase, C-terminal domain"/>
    <property type="match status" value="1"/>
</dbReference>
<reference evidence="6 7" key="1">
    <citation type="submission" date="2024-07" db="EMBL/GenBank/DDBJ databases">
        <title>Chromosome-level genome assembly of the water stick insect Ranatra chinensis (Heteroptera: Nepidae).</title>
        <authorList>
            <person name="Liu X."/>
        </authorList>
    </citation>
    <scope>NUCLEOTIDE SEQUENCE [LARGE SCALE GENOMIC DNA]</scope>
    <source>
        <strain evidence="6">Cailab_2021Rc</strain>
        <tissue evidence="6">Muscle</tissue>
    </source>
</reference>
<dbReference type="InterPro" id="IPR038973">
    <property type="entry name" value="MutL/Mlh/Pms-like"/>
</dbReference>
<dbReference type="Gene3D" id="3.30.230.10">
    <property type="match status" value="1"/>
</dbReference>
<organism evidence="6 7">
    <name type="scientific">Ranatra chinensis</name>
    <dbReference type="NCBI Taxonomy" id="642074"/>
    <lineage>
        <taxon>Eukaryota</taxon>
        <taxon>Metazoa</taxon>
        <taxon>Ecdysozoa</taxon>
        <taxon>Arthropoda</taxon>
        <taxon>Hexapoda</taxon>
        <taxon>Insecta</taxon>
        <taxon>Pterygota</taxon>
        <taxon>Neoptera</taxon>
        <taxon>Paraneoptera</taxon>
        <taxon>Hemiptera</taxon>
        <taxon>Heteroptera</taxon>
        <taxon>Panheteroptera</taxon>
        <taxon>Nepomorpha</taxon>
        <taxon>Nepidae</taxon>
        <taxon>Ranatrinae</taxon>
        <taxon>Ranatra</taxon>
    </lineage>
</organism>
<dbReference type="InterPro" id="IPR014762">
    <property type="entry name" value="DNA_mismatch_repair_CS"/>
</dbReference>
<evidence type="ECO:0000313" key="7">
    <source>
        <dbReference type="Proteomes" id="UP001558652"/>
    </source>
</evidence>
<keyword evidence="2" id="KW-0227">DNA damage</keyword>
<dbReference type="SUPFAM" id="SSF118116">
    <property type="entry name" value="DNA mismatch repair protein MutL"/>
    <property type="match status" value="1"/>
</dbReference>
<dbReference type="Pfam" id="PF13589">
    <property type="entry name" value="HATPase_c_3"/>
    <property type="match status" value="1"/>
</dbReference>
<dbReference type="PANTHER" id="PTHR10073">
    <property type="entry name" value="DNA MISMATCH REPAIR PROTEIN MLH, PMS, MUTL"/>
    <property type="match status" value="1"/>
</dbReference>
<dbReference type="PANTHER" id="PTHR10073:SF12">
    <property type="entry name" value="DNA MISMATCH REPAIR PROTEIN MLH1"/>
    <property type="match status" value="1"/>
</dbReference>
<dbReference type="SMART" id="SM01340">
    <property type="entry name" value="DNA_mis_repair"/>
    <property type="match status" value="1"/>
</dbReference>
<dbReference type="InterPro" id="IPR013507">
    <property type="entry name" value="DNA_mismatch_S5_2-like"/>
</dbReference>
<dbReference type="FunFam" id="3.30.565.10:FF:000003">
    <property type="entry name" value="DNA mismatch repair endonuclease MutL"/>
    <property type="match status" value="1"/>
</dbReference>
<dbReference type="InterPro" id="IPR036890">
    <property type="entry name" value="HATPase_C_sf"/>
</dbReference>
<dbReference type="SUPFAM" id="SSF55874">
    <property type="entry name" value="ATPase domain of HSP90 chaperone/DNA topoisomerase II/histidine kinase"/>
    <property type="match status" value="1"/>
</dbReference>
<dbReference type="InterPro" id="IPR020667">
    <property type="entry name" value="DNA_mismatch_repair_MutL"/>
</dbReference>
<comment type="similarity">
    <text evidence="1">Belongs to the DNA mismatch repair MutL/HexB family.</text>
</comment>
<dbReference type="GO" id="GO:0006281">
    <property type="term" value="P:DNA repair"/>
    <property type="evidence" value="ECO:0007669"/>
    <property type="project" value="UniProtKB-KW"/>
</dbReference>
<dbReference type="Gene3D" id="3.30.1370.100">
    <property type="entry name" value="MutL, C-terminal domain, regulatory subdomain"/>
    <property type="match status" value="1"/>
</dbReference>
<dbReference type="AlphaFoldDB" id="A0ABD0Y5H4"/>
<evidence type="ECO:0000259" key="4">
    <source>
        <dbReference type="SMART" id="SM00853"/>
    </source>
</evidence>
<dbReference type="Pfam" id="PF08676">
    <property type="entry name" value="MutL_C"/>
    <property type="match status" value="1"/>
</dbReference>
<comment type="caution">
    <text evidence="6">The sequence shown here is derived from an EMBL/GenBank/DDBJ whole genome shotgun (WGS) entry which is preliminary data.</text>
</comment>
<dbReference type="Gene3D" id="3.30.1540.20">
    <property type="entry name" value="MutL, C-terminal domain, dimerisation subdomain"/>
    <property type="match status" value="1"/>
</dbReference>
<dbReference type="NCBIfam" id="TIGR00585">
    <property type="entry name" value="mutl"/>
    <property type="match status" value="1"/>
</dbReference>
<dbReference type="SMART" id="SM00853">
    <property type="entry name" value="MutL_C"/>
    <property type="match status" value="1"/>
</dbReference>